<dbReference type="RefSeq" id="WP_173065170.1">
    <property type="nucleotide sequence ID" value="NZ_AP022853.1"/>
</dbReference>
<protein>
    <submittedName>
        <fullName evidence="1">Uncharacterized protein</fullName>
    </submittedName>
</protein>
<gene>
    <name evidence="1" type="ORF">SKTS_23680</name>
</gene>
<keyword evidence="2" id="KW-1185">Reference proteome</keyword>
<accession>A0A6F8VEV9</accession>
<sequence length="86" mass="10146">MYKLTEYVQMAATEYFQETGEMELNSLWIARFFQDSGVLDDYPRQNLVAFSSMVQKELSLRSERAGKESGFRLDKIIRFVKQPRKP</sequence>
<evidence type="ECO:0000313" key="2">
    <source>
        <dbReference type="Proteomes" id="UP000502260"/>
    </source>
</evidence>
<organism evidence="1 2">
    <name type="scientific">Sulfurimicrobium lacus</name>
    <dbReference type="NCBI Taxonomy" id="2715678"/>
    <lineage>
        <taxon>Bacteria</taxon>
        <taxon>Pseudomonadati</taxon>
        <taxon>Pseudomonadota</taxon>
        <taxon>Betaproteobacteria</taxon>
        <taxon>Nitrosomonadales</taxon>
        <taxon>Sulfuricellaceae</taxon>
        <taxon>Sulfurimicrobium</taxon>
    </lineage>
</organism>
<dbReference type="EMBL" id="AP022853">
    <property type="protein sequence ID" value="BCB27482.1"/>
    <property type="molecule type" value="Genomic_DNA"/>
</dbReference>
<dbReference type="Proteomes" id="UP000502260">
    <property type="component" value="Chromosome"/>
</dbReference>
<name>A0A6F8VEV9_9PROT</name>
<reference evidence="2" key="1">
    <citation type="submission" date="2020-03" db="EMBL/GenBank/DDBJ databases">
        <title>Complete genome sequence of sulfur-oxidizing bacterium skT11.</title>
        <authorList>
            <person name="Kanda M."/>
            <person name="Kojima H."/>
            <person name="Fukui M."/>
        </authorList>
    </citation>
    <scope>NUCLEOTIDE SEQUENCE [LARGE SCALE GENOMIC DNA]</scope>
    <source>
        <strain evidence="2">skT11</strain>
    </source>
</reference>
<dbReference type="AlphaFoldDB" id="A0A6F8VEV9"/>
<proteinExistence type="predicted"/>
<dbReference type="KEGG" id="slac:SKTS_23680"/>
<evidence type="ECO:0000313" key="1">
    <source>
        <dbReference type="EMBL" id="BCB27482.1"/>
    </source>
</evidence>